<dbReference type="GO" id="GO:0002183">
    <property type="term" value="P:cytoplasmic translational initiation"/>
    <property type="evidence" value="ECO:0000318"/>
    <property type="project" value="GO_Central"/>
</dbReference>
<evidence type="ECO:0000256" key="1">
    <source>
        <dbReference type="ARBA" id="ARBA00004514"/>
    </source>
</evidence>
<evidence type="ECO:0000256" key="5">
    <source>
        <dbReference type="ARBA" id="ARBA00022917"/>
    </source>
</evidence>
<evidence type="ECO:0000256" key="8">
    <source>
        <dbReference type="ARBA" id="ARBA00046432"/>
    </source>
</evidence>
<dbReference type="OrthoDB" id="10254737at2759"/>
<dbReference type="PANTHER" id="PTHR10233">
    <property type="entry name" value="TRANSLATION INITIATION FACTOR EIF-2B"/>
    <property type="match status" value="1"/>
</dbReference>
<name>A0A1Y1HT83_KLENI</name>
<proteinExistence type="inferred from homology"/>
<keyword evidence="3" id="KW-0963">Cytoplasm</keyword>
<comment type="similarity">
    <text evidence="2 9">Belongs to the eIF-2B alpha/beta/delta subunits family.</text>
</comment>
<protein>
    <recommendedName>
        <fullName evidence="6">Translation initiation factor eIF2B subunit delta</fullName>
    </recommendedName>
    <alternativeName>
        <fullName evidence="7">eIF2B GDP-GTP exchange factor subunit delta</fullName>
    </alternativeName>
</protein>
<evidence type="ECO:0000256" key="6">
    <source>
        <dbReference type="ARBA" id="ARBA00044147"/>
    </source>
</evidence>
<keyword evidence="12" id="KW-1185">Reference proteome</keyword>
<evidence type="ECO:0000256" key="4">
    <source>
        <dbReference type="ARBA" id="ARBA00022540"/>
    </source>
</evidence>
<evidence type="ECO:0000313" key="12">
    <source>
        <dbReference type="Proteomes" id="UP000054558"/>
    </source>
</evidence>
<comment type="subunit">
    <text evidence="8">Component of the translation initiation factor 2B (eIF2B) complex which is a heterodecamer of two sets of five different subunits: alpha, beta, gamma, delta and epsilon. Subunits alpha, beta and delta comprise a regulatory subcomplex and subunits epsilon and gamma comprise a catalytic subcomplex. Within the complex, the hexameric regulatory complex resides at the center, with the two heterodimeric catalytic subcomplexes bound on opposite sides.</text>
</comment>
<gene>
    <name evidence="11" type="ORF">KFL_000230180</name>
</gene>
<evidence type="ECO:0000256" key="7">
    <source>
        <dbReference type="ARBA" id="ARBA00044356"/>
    </source>
</evidence>
<keyword evidence="4 11" id="KW-0396">Initiation factor</keyword>
<evidence type="ECO:0000256" key="10">
    <source>
        <dbReference type="SAM" id="MobiDB-lite"/>
    </source>
</evidence>
<reference evidence="11 12" key="1">
    <citation type="journal article" date="2014" name="Nat. Commun.">
        <title>Klebsormidium flaccidum genome reveals primary factors for plant terrestrial adaptation.</title>
        <authorList>
            <person name="Hori K."/>
            <person name="Maruyama F."/>
            <person name="Fujisawa T."/>
            <person name="Togashi T."/>
            <person name="Yamamoto N."/>
            <person name="Seo M."/>
            <person name="Sato S."/>
            <person name="Yamada T."/>
            <person name="Mori H."/>
            <person name="Tajima N."/>
            <person name="Moriyama T."/>
            <person name="Ikeuchi M."/>
            <person name="Watanabe M."/>
            <person name="Wada H."/>
            <person name="Kobayashi K."/>
            <person name="Saito M."/>
            <person name="Masuda T."/>
            <person name="Sasaki-Sekimoto Y."/>
            <person name="Mashiguchi K."/>
            <person name="Awai K."/>
            <person name="Shimojima M."/>
            <person name="Masuda S."/>
            <person name="Iwai M."/>
            <person name="Nobusawa T."/>
            <person name="Narise T."/>
            <person name="Kondo S."/>
            <person name="Saito H."/>
            <person name="Sato R."/>
            <person name="Murakawa M."/>
            <person name="Ihara Y."/>
            <person name="Oshima-Yamada Y."/>
            <person name="Ohtaka K."/>
            <person name="Satoh M."/>
            <person name="Sonobe K."/>
            <person name="Ishii M."/>
            <person name="Ohtani R."/>
            <person name="Kanamori-Sato M."/>
            <person name="Honoki R."/>
            <person name="Miyazaki D."/>
            <person name="Mochizuki H."/>
            <person name="Umetsu J."/>
            <person name="Higashi K."/>
            <person name="Shibata D."/>
            <person name="Kamiya Y."/>
            <person name="Sato N."/>
            <person name="Nakamura Y."/>
            <person name="Tabata S."/>
            <person name="Ida S."/>
            <person name="Kurokawa K."/>
            <person name="Ohta H."/>
        </authorList>
    </citation>
    <scope>NUCLEOTIDE SEQUENCE [LARGE SCALE GENOMIC DNA]</scope>
    <source>
        <strain evidence="11 12">NIES-2285</strain>
    </source>
</reference>
<evidence type="ECO:0000256" key="3">
    <source>
        <dbReference type="ARBA" id="ARBA00022490"/>
    </source>
</evidence>
<dbReference type="EMBL" id="DF236972">
    <property type="protein sequence ID" value="GAQ79038.1"/>
    <property type="molecule type" value="Genomic_DNA"/>
</dbReference>
<dbReference type="InterPro" id="IPR027363">
    <property type="entry name" value="M1Pi_N"/>
</dbReference>
<dbReference type="Gene3D" id="3.40.50.10470">
    <property type="entry name" value="Translation initiation factor eif-2b, domain 2"/>
    <property type="match status" value="1"/>
</dbReference>
<feature type="compositionally biased region" description="Basic and acidic residues" evidence="10">
    <location>
        <begin position="167"/>
        <end position="181"/>
    </location>
</feature>
<dbReference type="Pfam" id="PF01008">
    <property type="entry name" value="IF-2B"/>
    <property type="match status" value="1"/>
</dbReference>
<feature type="compositionally biased region" description="Basic and acidic residues" evidence="10">
    <location>
        <begin position="209"/>
        <end position="241"/>
    </location>
</feature>
<dbReference type="SUPFAM" id="SSF100950">
    <property type="entry name" value="NagB/RpiA/CoA transferase-like"/>
    <property type="match status" value="1"/>
</dbReference>
<dbReference type="GO" id="GO:0005851">
    <property type="term" value="C:eukaryotic translation initiation factor 2B complex"/>
    <property type="evidence" value="ECO:0000318"/>
    <property type="project" value="GO_Central"/>
</dbReference>
<dbReference type="Proteomes" id="UP000054558">
    <property type="component" value="Unassembled WGS sequence"/>
</dbReference>
<organism evidence="11 12">
    <name type="scientific">Klebsormidium nitens</name>
    <name type="common">Green alga</name>
    <name type="synonym">Ulothrix nitens</name>
    <dbReference type="NCBI Taxonomy" id="105231"/>
    <lineage>
        <taxon>Eukaryota</taxon>
        <taxon>Viridiplantae</taxon>
        <taxon>Streptophyta</taxon>
        <taxon>Klebsormidiophyceae</taxon>
        <taxon>Klebsormidiales</taxon>
        <taxon>Klebsormidiaceae</taxon>
        <taxon>Klebsormidium</taxon>
    </lineage>
</organism>
<evidence type="ECO:0000256" key="9">
    <source>
        <dbReference type="RuleBase" id="RU003814"/>
    </source>
</evidence>
<feature type="region of interest" description="Disordered" evidence="10">
    <location>
        <begin position="164"/>
        <end position="249"/>
    </location>
</feature>
<dbReference type="GO" id="GO:0003743">
    <property type="term" value="F:translation initiation factor activity"/>
    <property type="evidence" value="ECO:0000318"/>
    <property type="project" value="GO_Central"/>
</dbReference>
<dbReference type="InterPro" id="IPR037171">
    <property type="entry name" value="NagB/RpiA_transferase-like"/>
</dbReference>
<comment type="subcellular location">
    <subcellularLocation>
        <location evidence="1">Cytoplasm</location>
        <location evidence="1">Cytosol</location>
    </subcellularLocation>
</comment>
<dbReference type="InterPro" id="IPR042529">
    <property type="entry name" value="IF_2B-like_C"/>
</dbReference>
<keyword evidence="5" id="KW-0648">Protein biosynthesis</keyword>
<feature type="compositionally biased region" description="Low complexity" evidence="10">
    <location>
        <begin position="182"/>
        <end position="192"/>
    </location>
</feature>
<evidence type="ECO:0000313" key="11">
    <source>
        <dbReference type="EMBL" id="GAQ79038.1"/>
    </source>
</evidence>
<dbReference type="InterPro" id="IPR000649">
    <property type="entry name" value="IF-2B-related"/>
</dbReference>
<sequence length="633" mass="67909">MDGGSRRGSRQGMDPIVRRVGFVTPGTEPEIPLQQVVLNGPGQSSPAPVIIPPRPIIASSTLSQEINSKTTAALKTVTVDALKNANIEASRVSEDLTLSSSFGGSDRSGGEAVSEVPASLSTVTTMVRQVSIASASVPAGGFAGPSVGLTPAPIAASVSEKAAIGGVKEKPKTTRAERKAIQEAQRAAKAAAQGGGKAPSVKGSVAGGGDEKKGGGKPAEPKTPKATPRREGSLAGSEKKPPVPAVRMQFDDKDRVAKATKKNIVEQTETKNRVELFRHLPQYVHGSQLPSAEAKFFRVQEPGHPHPAVYQVGLRYLTGDIVGANARCVAMLLAFAEMIRDYSTPPQKTLVRDLTAKINSHVQFLTTCRPHAVSMGNAIKLLKTRILKLPGHFTEAEAKKSLIEDIDKFIQEKIVFADKVIVDHAVEKIREGDVVLTHGHSHVVEKILEAAHARGKNFRVVVVDSRPRLEGKALLRRLLQKGLKCTYTHVNGLCYIMQEVDRVFLGAATVLANGVVVSRAGSAATAMVAHAYSVPVLICCETYKFHERVQLDSICSNELGNPEALVDVPGRKELTELQGWDKNDNLQLLNLTYDAMPADYVAMIITELGLIPPTSVPVILREYRKESNALELL</sequence>
<dbReference type="AlphaFoldDB" id="A0A1Y1HT83"/>
<dbReference type="GO" id="GO:0005829">
    <property type="term" value="C:cytosol"/>
    <property type="evidence" value="ECO:0007669"/>
    <property type="project" value="UniProtKB-SubCell"/>
</dbReference>
<evidence type="ECO:0000256" key="2">
    <source>
        <dbReference type="ARBA" id="ARBA00007251"/>
    </source>
</evidence>
<dbReference type="PANTHER" id="PTHR10233:SF14">
    <property type="entry name" value="TRANSLATION INITIATION FACTOR EIF-2B SUBUNIT DELTA"/>
    <property type="match status" value="1"/>
</dbReference>
<dbReference type="Gene3D" id="1.20.120.420">
    <property type="entry name" value="translation initiation factor eif-2b, domain 1"/>
    <property type="match status" value="1"/>
</dbReference>
<dbReference type="OMA" id="MRDYVIC"/>
<dbReference type="STRING" id="105231.A0A1Y1HT83"/>
<accession>A0A1Y1HT83</accession>